<dbReference type="Proteomes" id="UP000095009">
    <property type="component" value="Unassembled WGS sequence"/>
</dbReference>
<dbReference type="InterPro" id="IPR036875">
    <property type="entry name" value="Znf_CCHC_sf"/>
</dbReference>
<protein>
    <recommendedName>
        <fullName evidence="3 13">Branchpoint-bridging protein</fullName>
    </recommendedName>
</protein>
<dbReference type="Gene3D" id="3.30.1370.10">
    <property type="entry name" value="K Homology domain, type 1"/>
    <property type="match status" value="1"/>
</dbReference>
<evidence type="ECO:0000256" key="8">
    <source>
        <dbReference type="ARBA" id="ARBA00022884"/>
    </source>
</evidence>
<dbReference type="GO" id="GO:0005829">
    <property type="term" value="C:cytosol"/>
    <property type="evidence" value="ECO:0007669"/>
    <property type="project" value="UniProtKB-ARBA"/>
</dbReference>
<feature type="compositionally biased region" description="Basic and acidic residues" evidence="14">
    <location>
        <begin position="372"/>
        <end position="385"/>
    </location>
</feature>
<dbReference type="Gene3D" id="4.10.60.10">
    <property type="entry name" value="Zinc finger, CCHC-type"/>
    <property type="match status" value="1"/>
</dbReference>
<keyword evidence="8 12" id="KW-0694">RNA-binding</keyword>
<dbReference type="STRING" id="857566.A0A1E3PT32"/>
<dbReference type="InterPro" id="IPR055256">
    <property type="entry name" value="KH_1_KHDC4/BBP-like"/>
</dbReference>
<feature type="compositionally biased region" description="Low complexity" evidence="14">
    <location>
        <begin position="337"/>
        <end position="352"/>
    </location>
</feature>
<sequence>MTPEQIEAYALSVRIEEISSKLKLNDVVPRDGERSPSPPPEYDQQGKRLNTREVRYRQKLEDERHKLISKAFQVIPNFKPPADYRKPQKTQEKIYIPVNDYPEINFIGLIIGPRGNTLKNMEIDSGAKIAVRGKGSVKEGKGRTDVPYQHSMDDDLHCLITSDSEEKIQKAIDLINKIIETAASVPEGQNDLKRGQLRELASLNGTLRDDEAITCPVCGETGHKRYDCPHKKNFTNSLICRICGGQGHFARDCKERPNNYHSNNYHNNNRGMITSGANSTAADREYEQLMQELGAPSSTNRLALENGPYGPSSASGAAPWMKPASGGPAPWASQAYDNSNYGNNNNNQQNGYDSRDGGYNGRSNNYSNNSNYERRGGYGNNDRRGGYNNNQSRRGGFGGNDRQSFSRNDNNDRQFNRYDNNNRDNDNRGQQGGYRRDNADRGGMNNYNDRRGGYNNRNNYDGGNGSRSNHHNNGSNDNFGPRQYDNNSSHDSSHHNGYNQGYSQHSPSSSSYQSQSMPAAPPTGPLGSFPMPPGMSMIPNMPAMMNSNNESTPPGPPGMPPSFKPPPPPPSNYKPPPPSSYPPPPPPNY</sequence>
<dbReference type="GO" id="GO:0045131">
    <property type="term" value="F:pre-mRNA branch point binding"/>
    <property type="evidence" value="ECO:0007669"/>
    <property type="project" value="UniProtKB-UniRule"/>
</dbReference>
<evidence type="ECO:0000256" key="10">
    <source>
        <dbReference type="ARBA" id="ARBA00023242"/>
    </source>
</evidence>
<feature type="compositionally biased region" description="Low complexity" evidence="14">
    <location>
        <begin position="500"/>
        <end position="516"/>
    </location>
</feature>
<gene>
    <name evidence="16" type="ORF">NADFUDRAFT_45099</name>
</gene>
<keyword evidence="10 13" id="KW-0539">Nucleus</keyword>
<proteinExistence type="inferred from homology"/>
<keyword evidence="6 11" id="KW-0863">Zinc-finger</keyword>
<keyword evidence="7 13" id="KW-0862">Zinc</keyword>
<evidence type="ECO:0000256" key="3">
    <source>
        <dbReference type="ARBA" id="ARBA00017984"/>
    </source>
</evidence>
<dbReference type="EMBL" id="KV454406">
    <property type="protein sequence ID" value="ODQ68581.1"/>
    <property type="molecule type" value="Genomic_DNA"/>
</dbReference>
<feature type="domain" description="CCHC-type" evidence="15">
    <location>
        <begin position="215"/>
        <end position="229"/>
    </location>
</feature>
<evidence type="ECO:0000313" key="17">
    <source>
        <dbReference type="Proteomes" id="UP000095009"/>
    </source>
</evidence>
<evidence type="ECO:0000256" key="1">
    <source>
        <dbReference type="ARBA" id="ARBA00004123"/>
    </source>
</evidence>
<dbReference type="SUPFAM" id="SSF57756">
    <property type="entry name" value="Retrovirus zinc finger-like domains"/>
    <property type="match status" value="1"/>
</dbReference>
<feature type="region of interest" description="Disordered" evidence="14">
    <location>
        <begin position="25"/>
        <end position="49"/>
    </location>
</feature>
<evidence type="ECO:0000256" key="5">
    <source>
        <dbReference type="ARBA" id="ARBA00022723"/>
    </source>
</evidence>
<dbReference type="Pfam" id="PF00098">
    <property type="entry name" value="zf-CCHC"/>
    <property type="match status" value="1"/>
</dbReference>
<evidence type="ECO:0000256" key="9">
    <source>
        <dbReference type="ARBA" id="ARBA00023187"/>
    </source>
</evidence>
<evidence type="ECO:0000256" key="7">
    <source>
        <dbReference type="ARBA" id="ARBA00022833"/>
    </source>
</evidence>
<dbReference type="InterPro" id="IPR047086">
    <property type="entry name" value="SF1-HH_sf"/>
</dbReference>
<dbReference type="GO" id="GO:0000398">
    <property type="term" value="P:mRNA splicing, via spliceosome"/>
    <property type="evidence" value="ECO:0007669"/>
    <property type="project" value="UniProtKB-UniRule"/>
</dbReference>
<evidence type="ECO:0000313" key="16">
    <source>
        <dbReference type="EMBL" id="ODQ68581.1"/>
    </source>
</evidence>
<evidence type="ECO:0000256" key="2">
    <source>
        <dbReference type="ARBA" id="ARBA00010382"/>
    </source>
</evidence>
<evidence type="ECO:0000256" key="14">
    <source>
        <dbReference type="SAM" id="MobiDB-lite"/>
    </source>
</evidence>
<evidence type="ECO:0000256" key="11">
    <source>
        <dbReference type="PROSITE-ProRule" id="PRU00047"/>
    </source>
</evidence>
<comment type="subcellular location">
    <subcellularLocation>
        <location evidence="1 13">Nucleus</location>
    </subcellularLocation>
</comment>
<feature type="compositionally biased region" description="Basic and acidic residues" evidence="14">
    <location>
        <begin position="25"/>
        <end position="34"/>
    </location>
</feature>
<dbReference type="GO" id="GO:0008270">
    <property type="term" value="F:zinc ion binding"/>
    <property type="evidence" value="ECO:0007669"/>
    <property type="project" value="UniProtKB-UniRule"/>
</dbReference>
<dbReference type="InterPro" id="IPR001878">
    <property type="entry name" value="Znf_CCHC"/>
</dbReference>
<evidence type="ECO:0000256" key="13">
    <source>
        <dbReference type="RuleBase" id="RU367126"/>
    </source>
</evidence>
<feature type="compositionally biased region" description="Low complexity" evidence="14">
    <location>
        <begin position="441"/>
        <end position="461"/>
    </location>
</feature>
<name>A0A1E3PT32_9ASCO</name>
<dbReference type="Pfam" id="PF22675">
    <property type="entry name" value="KH-I_KHDC4-BBP"/>
    <property type="match status" value="1"/>
</dbReference>
<keyword evidence="4 13" id="KW-0507">mRNA processing</keyword>
<dbReference type="Gene3D" id="6.10.140.1790">
    <property type="match status" value="1"/>
</dbReference>
<evidence type="ECO:0000256" key="4">
    <source>
        <dbReference type="ARBA" id="ARBA00022664"/>
    </source>
</evidence>
<dbReference type="GO" id="GO:0003729">
    <property type="term" value="F:mRNA binding"/>
    <property type="evidence" value="ECO:0007669"/>
    <property type="project" value="TreeGrafter"/>
</dbReference>
<accession>A0A1E3PT32</accession>
<dbReference type="SMART" id="SM00322">
    <property type="entry name" value="KH"/>
    <property type="match status" value="1"/>
</dbReference>
<dbReference type="PANTHER" id="PTHR11208:SF45">
    <property type="entry name" value="SPLICING FACTOR 1"/>
    <property type="match status" value="1"/>
</dbReference>
<dbReference type="PROSITE" id="PS50084">
    <property type="entry name" value="KH_TYPE_1"/>
    <property type="match status" value="1"/>
</dbReference>
<dbReference type="InterPro" id="IPR036612">
    <property type="entry name" value="KH_dom_type_1_sf"/>
</dbReference>
<feature type="region of interest" description="Disordered" evidence="14">
    <location>
        <begin position="299"/>
        <end position="589"/>
    </location>
</feature>
<dbReference type="GO" id="GO:0048024">
    <property type="term" value="P:regulation of mRNA splicing, via spliceosome"/>
    <property type="evidence" value="ECO:0007669"/>
    <property type="project" value="TreeGrafter"/>
</dbReference>
<dbReference type="OrthoDB" id="6777263at2759"/>
<keyword evidence="17" id="KW-1185">Reference proteome</keyword>
<dbReference type="FunFam" id="3.30.1370.10:FF:000024">
    <property type="entry name" value="Branchpoint-bridging protein-like protein"/>
    <property type="match status" value="1"/>
</dbReference>
<dbReference type="InterPro" id="IPR032570">
    <property type="entry name" value="SF1-HH"/>
</dbReference>
<comment type="similarity">
    <text evidence="2 13">Belongs to the BBP/SF1 family.</text>
</comment>
<feature type="compositionally biased region" description="Low complexity" evidence="14">
    <location>
        <begin position="361"/>
        <end position="371"/>
    </location>
</feature>
<keyword evidence="13" id="KW-0747">Spliceosome</keyword>
<feature type="compositionally biased region" description="Basic and acidic residues" evidence="14">
    <location>
        <begin position="409"/>
        <end position="427"/>
    </location>
</feature>
<keyword evidence="9 13" id="KW-0508">mRNA splicing</keyword>
<dbReference type="SUPFAM" id="SSF54791">
    <property type="entry name" value="Eukaryotic type KH-domain (KH-domain type I)"/>
    <property type="match status" value="1"/>
</dbReference>
<dbReference type="Pfam" id="PF16275">
    <property type="entry name" value="SF1-HH"/>
    <property type="match status" value="1"/>
</dbReference>
<comment type="function">
    <text evidence="13">Necessary for the splicing of pre-mRNA. Has a role in the recognition of the branch site (5'-UACUAAC-3'), the pyrimidine tract and the 3'-splice site at the 3'-end of introns.</text>
</comment>
<organism evidence="16 17">
    <name type="scientific">Nadsonia fulvescens var. elongata DSM 6958</name>
    <dbReference type="NCBI Taxonomy" id="857566"/>
    <lineage>
        <taxon>Eukaryota</taxon>
        <taxon>Fungi</taxon>
        <taxon>Dikarya</taxon>
        <taxon>Ascomycota</taxon>
        <taxon>Saccharomycotina</taxon>
        <taxon>Dipodascomycetes</taxon>
        <taxon>Dipodascales</taxon>
        <taxon>Dipodascales incertae sedis</taxon>
        <taxon>Nadsonia</taxon>
    </lineage>
</organism>
<evidence type="ECO:0000256" key="6">
    <source>
        <dbReference type="ARBA" id="ARBA00022771"/>
    </source>
</evidence>
<dbReference type="InterPro" id="IPR045071">
    <property type="entry name" value="BBP-like"/>
</dbReference>
<dbReference type="AlphaFoldDB" id="A0A1E3PT32"/>
<dbReference type="InterPro" id="IPR004087">
    <property type="entry name" value="KH_dom"/>
</dbReference>
<feature type="compositionally biased region" description="Pro residues" evidence="14">
    <location>
        <begin position="553"/>
        <end position="589"/>
    </location>
</feature>
<dbReference type="PROSITE" id="PS50158">
    <property type="entry name" value="ZF_CCHC"/>
    <property type="match status" value="2"/>
</dbReference>
<dbReference type="GO" id="GO:0000243">
    <property type="term" value="C:commitment complex"/>
    <property type="evidence" value="ECO:0007669"/>
    <property type="project" value="UniProtKB-ARBA"/>
</dbReference>
<dbReference type="PANTHER" id="PTHR11208">
    <property type="entry name" value="RNA-BINDING PROTEIN RELATED"/>
    <property type="match status" value="1"/>
</dbReference>
<dbReference type="SMART" id="SM00343">
    <property type="entry name" value="ZnF_C2HC"/>
    <property type="match status" value="2"/>
</dbReference>
<feature type="domain" description="CCHC-type" evidence="15">
    <location>
        <begin position="240"/>
        <end position="255"/>
    </location>
</feature>
<dbReference type="CDD" id="cd02395">
    <property type="entry name" value="KH-I_BBP"/>
    <property type="match status" value="1"/>
</dbReference>
<evidence type="ECO:0000259" key="15">
    <source>
        <dbReference type="PROSITE" id="PS50158"/>
    </source>
</evidence>
<keyword evidence="5 13" id="KW-0479">Metal-binding</keyword>
<evidence type="ECO:0000256" key="12">
    <source>
        <dbReference type="PROSITE-ProRule" id="PRU00117"/>
    </source>
</evidence>
<reference evidence="16 17" key="1">
    <citation type="journal article" date="2016" name="Proc. Natl. Acad. Sci. U.S.A.">
        <title>Comparative genomics of biotechnologically important yeasts.</title>
        <authorList>
            <person name="Riley R."/>
            <person name="Haridas S."/>
            <person name="Wolfe K.H."/>
            <person name="Lopes M.R."/>
            <person name="Hittinger C.T."/>
            <person name="Goeker M."/>
            <person name="Salamov A.A."/>
            <person name="Wisecaver J.H."/>
            <person name="Long T.M."/>
            <person name="Calvey C.H."/>
            <person name="Aerts A.L."/>
            <person name="Barry K.W."/>
            <person name="Choi C."/>
            <person name="Clum A."/>
            <person name="Coughlan A.Y."/>
            <person name="Deshpande S."/>
            <person name="Douglass A.P."/>
            <person name="Hanson S.J."/>
            <person name="Klenk H.-P."/>
            <person name="LaButti K.M."/>
            <person name="Lapidus A."/>
            <person name="Lindquist E.A."/>
            <person name="Lipzen A.M."/>
            <person name="Meier-Kolthoff J.P."/>
            <person name="Ohm R.A."/>
            <person name="Otillar R.P."/>
            <person name="Pangilinan J.L."/>
            <person name="Peng Y."/>
            <person name="Rokas A."/>
            <person name="Rosa C.A."/>
            <person name="Scheuner C."/>
            <person name="Sibirny A.A."/>
            <person name="Slot J.C."/>
            <person name="Stielow J.B."/>
            <person name="Sun H."/>
            <person name="Kurtzman C.P."/>
            <person name="Blackwell M."/>
            <person name="Grigoriev I.V."/>
            <person name="Jeffries T.W."/>
        </authorList>
    </citation>
    <scope>NUCLEOTIDE SEQUENCE [LARGE SCALE GENOMIC DNA]</scope>
    <source>
        <strain evidence="16 17">DSM 6958</strain>
    </source>
</reference>